<comment type="caution">
    <text evidence="2">The sequence shown here is derived from an EMBL/GenBank/DDBJ whole genome shotgun (WGS) entry which is preliminary data.</text>
</comment>
<protein>
    <submittedName>
        <fullName evidence="2">YbaB/EbfC family nucleoid-associated protein</fullName>
    </submittedName>
</protein>
<sequence>MSDGHRPEEDSPNPITGRVEPYEADEDYEERLAQGLEALDSLPRDDDWEHTKRVIENAPSRAEIDAAAQALAQAQELLSALTEARYTGVDPDGLVKVVIDTGGRIQDVEFDVAAVRVGARTAAESIQAAWIAAEQERDADSARFEAMSRGLGGQDR</sequence>
<dbReference type="InterPro" id="IPR004401">
    <property type="entry name" value="YbaB/EbfC"/>
</dbReference>
<keyword evidence="3" id="KW-1185">Reference proteome</keyword>
<dbReference type="Gene3D" id="3.30.1310.10">
    <property type="entry name" value="Nucleoid-associated protein YbaB-like domain"/>
    <property type="match status" value="1"/>
</dbReference>
<evidence type="ECO:0000256" key="1">
    <source>
        <dbReference type="SAM" id="MobiDB-lite"/>
    </source>
</evidence>
<dbReference type="RefSeq" id="WP_387975365.1">
    <property type="nucleotide sequence ID" value="NZ_JBHRWO010000010.1"/>
</dbReference>
<name>A0ABV7PXY1_9ACTN</name>
<evidence type="ECO:0000313" key="2">
    <source>
        <dbReference type="EMBL" id="MFC3493280.1"/>
    </source>
</evidence>
<dbReference type="EMBL" id="JBHRWO010000010">
    <property type="protein sequence ID" value="MFC3493280.1"/>
    <property type="molecule type" value="Genomic_DNA"/>
</dbReference>
<dbReference type="InterPro" id="IPR036894">
    <property type="entry name" value="YbaB-like_sf"/>
</dbReference>
<reference evidence="3" key="1">
    <citation type="journal article" date="2019" name="Int. J. Syst. Evol. Microbiol.">
        <title>The Global Catalogue of Microorganisms (GCM) 10K type strain sequencing project: providing services to taxonomists for standard genome sequencing and annotation.</title>
        <authorList>
            <consortium name="The Broad Institute Genomics Platform"/>
            <consortium name="The Broad Institute Genome Sequencing Center for Infectious Disease"/>
            <person name="Wu L."/>
            <person name="Ma J."/>
        </authorList>
    </citation>
    <scope>NUCLEOTIDE SEQUENCE [LARGE SCALE GENOMIC DNA]</scope>
    <source>
        <strain evidence="3">CGMCC 4.7396</strain>
    </source>
</reference>
<dbReference type="Pfam" id="PF02575">
    <property type="entry name" value="YbaB_DNA_bd"/>
    <property type="match status" value="1"/>
</dbReference>
<dbReference type="SUPFAM" id="SSF82607">
    <property type="entry name" value="YbaB-like"/>
    <property type="match status" value="1"/>
</dbReference>
<feature type="region of interest" description="Disordered" evidence="1">
    <location>
        <begin position="1"/>
        <end position="25"/>
    </location>
</feature>
<accession>A0ABV7PXY1</accession>
<dbReference type="Proteomes" id="UP001595712">
    <property type="component" value="Unassembled WGS sequence"/>
</dbReference>
<proteinExistence type="predicted"/>
<gene>
    <name evidence="2" type="ORF">ACFO8M_12375</name>
</gene>
<organism evidence="2 3">
    <name type="scientific">Glycomyces rhizosphaerae</name>
    <dbReference type="NCBI Taxonomy" id="2054422"/>
    <lineage>
        <taxon>Bacteria</taxon>
        <taxon>Bacillati</taxon>
        <taxon>Actinomycetota</taxon>
        <taxon>Actinomycetes</taxon>
        <taxon>Glycomycetales</taxon>
        <taxon>Glycomycetaceae</taxon>
        <taxon>Glycomyces</taxon>
    </lineage>
</organism>
<evidence type="ECO:0000313" key="3">
    <source>
        <dbReference type="Proteomes" id="UP001595712"/>
    </source>
</evidence>